<comment type="caution">
    <text evidence="2">The sequence shown here is derived from an EMBL/GenBank/DDBJ whole genome shotgun (WGS) entry which is preliminary data.</text>
</comment>
<dbReference type="SUPFAM" id="SSF48726">
    <property type="entry name" value="Immunoglobulin"/>
    <property type="match status" value="1"/>
</dbReference>
<evidence type="ECO:0000313" key="2">
    <source>
        <dbReference type="EMBL" id="KAG2465832.1"/>
    </source>
</evidence>
<dbReference type="InterPro" id="IPR013106">
    <property type="entry name" value="Ig_V-set"/>
</dbReference>
<sequence>MGGGTAPQEYMHPSNTLCGSIHRPVCSSTYLKGMLGLVVSWGSSKVAAAGEGCPYFQGFGLDATSVHSVVRVKRSENCNKTLMLSRIALGLVINNNKPIRRLSLFLIHVVDVFCSLSFPVCTGQIVLDQPSSQSTTPGQSVSLKCKARTSVGSCLNWYHQRSGQIPRLLIYYATSRQSGIPGKFSGSYSGTDFTLTISRFEPEDAGYYYCQQCSQWPLTQ</sequence>
<organism evidence="2 3">
    <name type="scientific">Polypterus senegalus</name>
    <name type="common">Senegal bichir</name>
    <dbReference type="NCBI Taxonomy" id="55291"/>
    <lineage>
        <taxon>Eukaryota</taxon>
        <taxon>Metazoa</taxon>
        <taxon>Chordata</taxon>
        <taxon>Craniata</taxon>
        <taxon>Vertebrata</taxon>
        <taxon>Euteleostomi</taxon>
        <taxon>Actinopterygii</taxon>
        <taxon>Polypteriformes</taxon>
        <taxon>Polypteridae</taxon>
        <taxon>Polypterus</taxon>
    </lineage>
</organism>
<evidence type="ECO:0000313" key="3">
    <source>
        <dbReference type="Proteomes" id="UP000886611"/>
    </source>
</evidence>
<dbReference type="SMART" id="SM00408">
    <property type="entry name" value="IGc2"/>
    <property type="match status" value="1"/>
</dbReference>
<feature type="non-terminal residue" evidence="2">
    <location>
        <position position="220"/>
    </location>
</feature>
<dbReference type="Pfam" id="PF07686">
    <property type="entry name" value="V-set"/>
    <property type="match status" value="1"/>
</dbReference>
<dbReference type="InterPro" id="IPR003599">
    <property type="entry name" value="Ig_sub"/>
</dbReference>
<accession>A0A8X7XD11</accession>
<feature type="domain" description="Ig-like" evidence="1">
    <location>
        <begin position="119"/>
        <end position="211"/>
    </location>
</feature>
<dbReference type="PANTHER" id="PTHR23267">
    <property type="entry name" value="IMMUNOGLOBULIN LIGHT CHAIN"/>
    <property type="match status" value="1"/>
</dbReference>
<feature type="non-terminal residue" evidence="2">
    <location>
        <position position="1"/>
    </location>
</feature>
<dbReference type="InterPro" id="IPR007110">
    <property type="entry name" value="Ig-like_dom"/>
</dbReference>
<gene>
    <name evidence="2" type="primary">Igkv311_1</name>
    <name evidence="2" type="ORF">GTO96_0017041</name>
</gene>
<name>A0A8X7XD11_POLSE</name>
<protein>
    <submittedName>
        <fullName evidence="2">KV311 protein</fullName>
    </submittedName>
</protein>
<evidence type="ECO:0000259" key="1">
    <source>
        <dbReference type="PROSITE" id="PS50835"/>
    </source>
</evidence>
<dbReference type="Proteomes" id="UP000886611">
    <property type="component" value="Unassembled WGS sequence"/>
</dbReference>
<reference evidence="2 3" key="1">
    <citation type="journal article" date="2021" name="Cell">
        <title>Tracing the genetic footprints of vertebrate landing in non-teleost ray-finned fishes.</title>
        <authorList>
            <person name="Bi X."/>
            <person name="Wang K."/>
            <person name="Yang L."/>
            <person name="Pan H."/>
            <person name="Jiang H."/>
            <person name="Wei Q."/>
            <person name="Fang M."/>
            <person name="Yu H."/>
            <person name="Zhu C."/>
            <person name="Cai Y."/>
            <person name="He Y."/>
            <person name="Gan X."/>
            <person name="Zeng H."/>
            <person name="Yu D."/>
            <person name="Zhu Y."/>
            <person name="Jiang H."/>
            <person name="Qiu Q."/>
            <person name="Yang H."/>
            <person name="Zhang Y.E."/>
            <person name="Wang W."/>
            <person name="Zhu M."/>
            <person name="He S."/>
            <person name="Zhang G."/>
        </authorList>
    </citation>
    <scope>NUCLEOTIDE SEQUENCE [LARGE SCALE GENOMIC DNA]</scope>
    <source>
        <strain evidence="2">Bchr_013</strain>
    </source>
</reference>
<dbReference type="SMART" id="SM00406">
    <property type="entry name" value="IGv"/>
    <property type="match status" value="1"/>
</dbReference>
<dbReference type="FunFam" id="2.60.40.10:FF:001230">
    <property type="entry name" value="Immunoglobulin kappa variable 8-16"/>
    <property type="match status" value="1"/>
</dbReference>
<dbReference type="InterPro" id="IPR003598">
    <property type="entry name" value="Ig_sub2"/>
</dbReference>
<dbReference type="SMART" id="SM00409">
    <property type="entry name" value="IG"/>
    <property type="match status" value="1"/>
</dbReference>
<dbReference type="AlphaFoldDB" id="A0A8X7XD11"/>
<keyword evidence="3" id="KW-1185">Reference proteome</keyword>
<dbReference type="PROSITE" id="PS50835">
    <property type="entry name" value="IG_LIKE"/>
    <property type="match status" value="1"/>
</dbReference>
<dbReference type="Gene3D" id="2.60.40.10">
    <property type="entry name" value="Immunoglobulins"/>
    <property type="match status" value="1"/>
</dbReference>
<dbReference type="InterPro" id="IPR050150">
    <property type="entry name" value="IgV_Light_Chain"/>
</dbReference>
<proteinExistence type="predicted"/>
<dbReference type="EMBL" id="JAATIS010001721">
    <property type="protein sequence ID" value="KAG2465832.1"/>
    <property type="molecule type" value="Genomic_DNA"/>
</dbReference>
<dbReference type="InterPro" id="IPR036179">
    <property type="entry name" value="Ig-like_dom_sf"/>
</dbReference>
<dbReference type="InterPro" id="IPR013783">
    <property type="entry name" value="Ig-like_fold"/>
</dbReference>